<evidence type="ECO:0000313" key="2">
    <source>
        <dbReference type="Proteomes" id="UP000298030"/>
    </source>
</evidence>
<dbReference type="Proteomes" id="UP000298030">
    <property type="component" value="Unassembled WGS sequence"/>
</dbReference>
<sequence length="85" mass="9593">MSFEEEGRRGRRYGCSRNQLAFLSIGLYPVSYSSAWMRTLSGGIQGDGFVDVEGRVETVGGWRCRRMDWYISVCGREERSGGKEG</sequence>
<keyword evidence="2" id="KW-1185">Reference proteome</keyword>
<organism evidence="1 2">
    <name type="scientific">Coprinellus micaceus</name>
    <name type="common">Glistening ink-cap mushroom</name>
    <name type="synonym">Coprinus micaceus</name>
    <dbReference type="NCBI Taxonomy" id="71717"/>
    <lineage>
        <taxon>Eukaryota</taxon>
        <taxon>Fungi</taxon>
        <taxon>Dikarya</taxon>
        <taxon>Basidiomycota</taxon>
        <taxon>Agaricomycotina</taxon>
        <taxon>Agaricomycetes</taxon>
        <taxon>Agaricomycetidae</taxon>
        <taxon>Agaricales</taxon>
        <taxon>Agaricineae</taxon>
        <taxon>Psathyrellaceae</taxon>
        <taxon>Coprinellus</taxon>
    </lineage>
</organism>
<accession>A0A4Y7SL93</accession>
<proteinExistence type="predicted"/>
<protein>
    <submittedName>
        <fullName evidence="1">Uncharacterized protein</fullName>
    </submittedName>
</protein>
<reference evidence="1 2" key="1">
    <citation type="journal article" date="2019" name="Nat. Ecol. Evol.">
        <title>Megaphylogeny resolves global patterns of mushroom evolution.</title>
        <authorList>
            <person name="Varga T."/>
            <person name="Krizsan K."/>
            <person name="Foldi C."/>
            <person name="Dima B."/>
            <person name="Sanchez-Garcia M."/>
            <person name="Sanchez-Ramirez S."/>
            <person name="Szollosi G.J."/>
            <person name="Szarkandi J.G."/>
            <person name="Papp V."/>
            <person name="Albert L."/>
            <person name="Andreopoulos W."/>
            <person name="Angelini C."/>
            <person name="Antonin V."/>
            <person name="Barry K.W."/>
            <person name="Bougher N.L."/>
            <person name="Buchanan P."/>
            <person name="Buyck B."/>
            <person name="Bense V."/>
            <person name="Catcheside P."/>
            <person name="Chovatia M."/>
            <person name="Cooper J."/>
            <person name="Damon W."/>
            <person name="Desjardin D."/>
            <person name="Finy P."/>
            <person name="Geml J."/>
            <person name="Haridas S."/>
            <person name="Hughes K."/>
            <person name="Justo A."/>
            <person name="Karasinski D."/>
            <person name="Kautmanova I."/>
            <person name="Kiss B."/>
            <person name="Kocsube S."/>
            <person name="Kotiranta H."/>
            <person name="LaButti K.M."/>
            <person name="Lechner B.E."/>
            <person name="Liimatainen K."/>
            <person name="Lipzen A."/>
            <person name="Lukacs Z."/>
            <person name="Mihaltcheva S."/>
            <person name="Morgado L.N."/>
            <person name="Niskanen T."/>
            <person name="Noordeloos M.E."/>
            <person name="Ohm R.A."/>
            <person name="Ortiz-Santana B."/>
            <person name="Ovrebo C."/>
            <person name="Racz N."/>
            <person name="Riley R."/>
            <person name="Savchenko A."/>
            <person name="Shiryaev A."/>
            <person name="Soop K."/>
            <person name="Spirin V."/>
            <person name="Szebenyi C."/>
            <person name="Tomsovsky M."/>
            <person name="Tulloss R.E."/>
            <person name="Uehling J."/>
            <person name="Grigoriev I.V."/>
            <person name="Vagvolgyi C."/>
            <person name="Papp T."/>
            <person name="Martin F.M."/>
            <person name="Miettinen O."/>
            <person name="Hibbett D.S."/>
            <person name="Nagy L.G."/>
        </authorList>
    </citation>
    <scope>NUCLEOTIDE SEQUENCE [LARGE SCALE GENOMIC DNA]</scope>
    <source>
        <strain evidence="1 2">FP101781</strain>
    </source>
</reference>
<evidence type="ECO:0000313" key="1">
    <source>
        <dbReference type="EMBL" id="TEB22029.1"/>
    </source>
</evidence>
<name>A0A4Y7SL93_COPMI</name>
<gene>
    <name evidence="1" type="ORF">FA13DRAFT_1524646</name>
</gene>
<dbReference type="EMBL" id="QPFP01000098">
    <property type="protein sequence ID" value="TEB22029.1"/>
    <property type="molecule type" value="Genomic_DNA"/>
</dbReference>
<comment type="caution">
    <text evidence="1">The sequence shown here is derived from an EMBL/GenBank/DDBJ whole genome shotgun (WGS) entry which is preliminary data.</text>
</comment>
<dbReference type="AlphaFoldDB" id="A0A4Y7SL93"/>